<keyword evidence="3" id="KW-1185">Reference proteome</keyword>
<gene>
    <name evidence="2" type="ORF">NQZ67_09205</name>
</gene>
<evidence type="ECO:0000313" key="3">
    <source>
        <dbReference type="Proteomes" id="UP001141950"/>
    </source>
</evidence>
<dbReference type="Proteomes" id="UP001141950">
    <property type="component" value="Unassembled WGS sequence"/>
</dbReference>
<sequence length="126" mass="13557">MSLKEFLLRFIIGGLAVALSYTASVLIPWKTLGGLFAAFPAVMVVAVLLVGINQGSGKASEIAKGSVFGMTGCAICVVTVLLALQLTGVWWLSMLLGLLSWFVGALTIFELRNRLQHLFGKRAKRM</sequence>
<feature type="transmembrane region" description="Helical" evidence="1">
    <location>
        <begin position="65"/>
        <end position="84"/>
    </location>
</feature>
<feature type="transmembrane region" description="Helical" evidence="1">
    <location>
        <begin position="7"/>
        <end position="29"/>
    </location>
</feature>
<evidence type="ECO:0000256" key="1">
    <source>
        <dbReference type="SAM" id="Phobius"/>
    </source>
</evidence>
<dbReference type="EMBL" id="JANIPJ010000005">
    <property type="protein sequence ID" value="MCR2804053.1"/>
    <property type="molecule type" value="Genomic_DNA"/>
</dbReference>
<dbReference type="InterPro" id="IPR021493">
    <property type="entry name" value="DUF3147"/>
</dbReference>
<feature type="transmembrane region" description="Helical" evidence="1">
    <location>
        <begin position="35"/>
        <end position="53"/>
    </location>
</feature>
<feature type="transmembrane region" description="Helical" evidence="1">
    <location>
        <begin position="90"/>
        <end position="111"/>
    </location>
</feature>
<dbReference type="RefSeq" id="WP_257444836.1">
    <property type="nucleotide sequence ID" value="NZ_JANIPJ010000005.1"/>
</dbReference>
<dbReference type="AlphaFoldDB" id="A0A9X2S9Y8"/>
<keyword evidence="1" id="KW-1133">Transmembrane helix</keyword>
<name>A0A9X2S9Y8_9BACL</name>
<accession>A0A9X2S9Y8</accession>
<comment type="caution">
    <text evidence="2">The sequence shown here is derived from an EMBL/GenBank/DDBJ whole genome shotgun (WGS) entry which is preliminary data.</text>
</comment>
<dbReference type="Pfam" id="PF11345">
    <property type="entry name" value="DUF3147"/>
    <property type="match status" value="1"/>
</dbReference>
<organism evidence="2 3">
    <name type="scientific">Paenibacillus soyae</name>
    <dbReference type="NCBI Taxonomy" id="2969249"/>
    <lineage>
        <taxon>Bacteria</taxon>
        <taxon>Bacillati</taxon>
        <taxon>Bacillota</taxon>
        <taxon>Bacilli</taxon>
        <taxon>Bacillales</taxon>
        <taxon>Paenibacillaceae</taxon>
        <taxon>Paenibacillus</taxon>
    </lineage>
</organism>
<evidence type="ECO:0000313" key="2">
    <source>
        <dbReference type="EMBL" id="MCR2804053.1"/>
    </source>
</evidence>
<proteinExistence type="predicted"/>
<protein>
    <submittedName>
        <fullName evidence="2">DUF3147 family protein</fullName>
    </submittedName>
</protein>
<keyword evidence="1" id="KW-0472">Membrane</keyword>
<keyword evidence="1" id="KW-0812">Transmembrane</keyword>
<reference evidence="2" key="1">
    <citation type="submission" date="2022-08" db="EMBL/GenBank/DDBJ databases">
        <title>The genomic sequence of strain Paenibacillus sp. SCIV0701.</title>
        <authorList>
            <person name="Zhao H."/>
        </authorList>
    </citation>
    <scope>NUCLEOTIDE SEQUENCE</scope>
    <source>
        <strain evidence="2">SCIV0701</strain>
    </source>
</reference>